<dbReference type="EMBL" id="VZRZ01005521">
    <property type="protein sequence ID" value="NWW77815.1"/>
    <property type="molecule type" value="Genomic_DNA"/>
</dbReference>
<reference evidence="4 5" key="1">
    <citation type="submission" date="2019-09" db="EMBL/GenBank/DDBJ databases">
        <title>Bird 10,000 Genomes (B10K) Project - Family phase.</title>
        <authorList>
            <person name="Zhang G."/>
        </authorList>
    </citation>
    <scope>NUCLEOTIDE SEQUENCE [LARGE SCALE GENOMIC DNA]</scope>
    <source>
        <strain evidence="4">B10K-DU-029-53</strain>
    </source>
</reference>
<feature type="non-terminal residue" evidence="4">
    <location>
        <position position="1"/>
    </location>
</feature>
<feature type="non-terminal residue" evidence="4">
    <location>
        <position position="137"/>
    </location>
</feature>
<dbReference type="AlphaFoldDB" id="A0A7K6QYA2"/>
<dbReference type="PROSITE" id="PS51304">
    <property type="entry name" value="GALECTIN"/>
    <property type="match status" value="1"/>
</dbReference>
<dbReference type="CDD" id="cd00070">
    <property type="entry name" value="GLECT"/>
    <property type="match status" value="1"/>
</dbReference>
<dbReference type="Pfam" id="PF00337">
    <property type="entry name" value="Gal-bind_lectin"/>
    <property type="match status" value="1"/>
</dbReference>
<dbReference type="Gene3D" id="2.60.120.200">
    <property type="match status" value="1"/>
</dbReference>
<comment type="caution">
    <text evidence="4">The sequence shown here is derived from an EMBL/GenBank/DDBJ whole genome shotgun (WGS) entry which is preliminary data.</text>
</comment>
<dbReference type="PANTHER" id="PTHR11346">
    <property type="entry name" value="GALECTIN"/>
    <property type="match status" value="1"/>
</dbReference>
<dbReference type="SMART" id="SM00908">
    <property type="entry name" value="Gal-bind_lectin"/>
    <property type="match status" value="1"/>
</dbReference>
<evidence type="ECO:0000256" key="1">
    <source>
        <dbReference type="ARBA" id="ARBA00022734"/>
    </source>
</evidence>
<dbReference type="GO" id="GO:0030246">
    <property type="term" value="F:carbohydrate binding"/>
    <property type="evidence" value="ECO:0007669"/>
    <property type="project" value="UniProtKB-UniRule"/>
</dbReference>
<evidence type="ECO:0000256" key="2">
    <source>
        <dbReference type="RuleBase" id="RU102079"/>
    </source>
</evidence>
<accession>A0A7K6QYA2</accession>
<dbReference type="SUPFAM" id="SSF49899">
    <property type="entry name" value="Concanavalin A-like lectins/glucanases"/>
    <property type="match status" value="1"/>
</dbReference>
<keyword evidence="5" id="KW-1185">Reference proteome</keyword>
<dbReference type="FunFam" id="2.60.120.200:FF:000021">
    <property type="entry name" value="Galectin"/>
    <property type="match status" value="1"/>
</dbReference>
<organism evidence="4 5">
    <name type="scientific">Climacteris rufus</name>
    <name type="common">rufous treecreeper</name>
    <dbReference type="NCBI Taxonomy" id="47695"/>
    <lineage>
        <taxon>Eukaryota</taxon>
        <taxon>Metazoa</taxon>
        <taxon>Chordata</taxon>
        <taxon>Craniata</taxon>
        <taxon>Vertebrata</taxon>
        <taxon>Euteleostomi</taxon>
        <taxon>Archelosauria</taxon>
        <taxon>Archosauria</taxon>
        <taxon>Dinosauria</taxon>
        <taxon>Saurischia</taxon>
        <taxon>Theropoda</taxon>
        <taxon>Coelurosauria</taxon>
        <taxon>Aves</taxon>
        <taxon>Neognathae</taxon>
        <taxon>Neoaves</taxon>
        <taxon>Telluraves</taxon>
        <taxon>Australaves</taxon>
        <taxon>Passeriformes</taxon>
        <taxon>Climacteridae</taxon>
        <taxon>Climacteris</taxon>
    </lineage>
</organism>
<gene>
    <name evidence="4" type="primary">Grifin</name>
    <name evidence="4" type="ORF">CLIRUF_R12296</name>
</gene>
<dbReference type="InterPro" id="IPR013320">
    <property type="entry name" value="ConA-like_dom_sf"/>
</dbReference>
<dbReference type="Proteomes" id="UP000580879">
    <property type="component" value="Unassembled WGS sequence"/>
</dbReference>
<evidence type="ECO:0000313" key="5">
    <source>
        <dbReference type="Proteomes" id="UP000580879"/>
    </source>
</evidence>
<protein>
    <recommendedName>
        <fullName evidence="2">Galectin</fullName>
    </recommendedName>
</protein>
<dbReference type="PANTHER" id="PTHR11346:SF21">
    <property type="entry name" value="GRIFIN"/>
    <property type="match status" value="1"/>
</dbReference>
<evidence type="ECO:0000259" key="3">
    <source>
        <dbReference type="PROSITE" id="PS51304"/>
    </source>
</evidence>
<feature type="domain" description="Galectin" evidence="3">
    <location>
        <begin position="4"/>
        <end position="133"/>
    </location>
</feature>
<sequence length="137" mass="15715">CLQFEALHPEGICPGWSIVVKGETSSSSSTFEINLLCDPGDQIALHFNPHFCSSRIVCNSFLNSHWGQEEVNKTFPFEAKEPFQVEIYSDQDYFHIFINQHKVLQYKHWQKNLSSVTKLQILNDVDISSVEIIKQGL</sequence>
<dbReference type="OrthoDB" id="8112755at2759"/>
<evidence type="ECO:0000313" key="4">
    <source>
        <dbReference type="EMBL" id="NWW77815.1"/>
    </source>
</evidence>
<dbReference type="InterPro" id="IPR044156">
    <property type="entry name" value="Galectin-like"/>
</dbReference>
<keyword evidence="1 2" id="KW-0430">Lectin</keyword>
<name>A0A7K6QYA2_9PASS</name>
<proteinExistence type="predicted"/>
<dbReference type="SMART" id="SM00276">
    <property type="entry name" value="GLECT"/>
    <property type="match status" value="1"/>
</dbReference>
<dbReference type="InterPro" id="IPR001079">
    <property type="entry name" value="Galectin_CRD"/>
</dbReference>